<gene>
    <name evidence="1" type="ORF">DCAR_010073</name>
</gene>
<comment type="caution">
    <text evidence="1">The sequence shown here is derived from an EMBL/GenBank/DDBJ whole genome shotgun (WGS) entry which is preliminary data.</text>
</comment>
<sequence>MSAHIKRQIDIVKDNIYFIKRERDELYYEVYVSCHERWLPQYEFTLKGLDEQYDELEWLEKKYCIELRKERCKRADEERKQTFDDLISQVKRLMHLENEKKVKQTNEVEHIEGVVTEDSIEEVKQVTEDPIEAVKQIEHIEVASEEQLKETTPP</sequence>
<dbReference type="Gramene" id="KZN01319">
    <property type="protein sequence ID" value="KZN01319"/>
    <property type="gene ID" value="DCAR_010073"/>
</dbReference>
<dbReference type="AlphaFoldDB" id="A0A166AIV6"/>
<reference evidence="1" key="1">
    <citation type="journal article" date="2016" name="Nat. Genet.">
        <title>A high-quality carrot genome assembly provides new insights into carotenoid accumulation and asterid genome evolution.</title>
        <authorList>
            <person name="Iorizzo M."/>
            <person name="Ellison S."/>
            <person name="Senalik D."/>
            <person name="Zeng P."/>
            <person name="Satapoomin P."/>
            <person name="Huang J."/>
            <person name="Bowman M."/>
            <person name="Iovene M."/>
            <person name="Sanseverino W."/>
            <person name="Cavagnaro P."/>
            <person name="Yildiz M."/>
            <person name="Macko-Podgorni A."/>
            <person name="Moranska E."/>
            <person name="Grzebelus E."/>
            <person name="Grzebelus D."/>
            <person name="Ashrafi H."/>
            <person name="Zheng Z."/>
            <person name="Cheng S."/>
            <person name="Spooner D."/>
            <person name="Van Deynze A."/>
            <person name="Simon P."/>
        </authorList>
    </citation>
    <scope>NUCLEOTIDE SEQUENCE [LARGE SCALE GENOMIC DNA]</scope>
    <source>
        <tissue evidence="1">Leaf</tissue>
    </source>
</reference>
<protein>
    <submittedName>
        <fullName evidence="1">Uncharacterized protein</fullName>
    </submittedName>
</protein>
<proteinExistence type="predicted"/>
<accession>A0A166AIV6</accession>
<evidence type="ECO:0000313" key="1">
    <source>
        <dbReference type="EMBL" id="KZN01319.1"/>
    </source>
</evidence>
<organism evidence="1">
    <name type="scientific">Daucus carota subsp. sativus</name>
    <name type="common">Carrot</name>
    <dbReference type="NCBI Taxonomy" id="79200"/>
    <lineage>
        <taxon>Eukaryota</taxon>
        <taxon>Viridiplantae</taxon>
        <taxon>Streptophyta</taxon>
        <taxon>Embryophyta</taxon>
        <taxon>Tracheophyta</taxon>
        <taxon>Spermatophyta</taxon>
        <taxon>Magnoliopsida</taxon>
        <taxon>eudicotyledons</taxon>
        <taxon>Gunneridae</taxon>
        <taxon>Pentapetalae</taxon>
        <taxon>asterids</taxon>
        <taxon>campanulids</taxon>
        <taxon>Apiales</taxon>
        <taxon>Apiaceae</taxon>
        <taxon>Apioideae</taxon>
        <taxon>Scandiceae</taxon>
        <taxon>Daucinae</taxon>
        <taxon>Daucus</taxon>
        <taxon>Daucus sect. Daucus</taxon>
    </lineage>
</organism>
<name>A0A166AIV6_DAUCS</name>
<dbReference type="EMBL" id="LNRQ01000003">
    <property type="protein sequence ID" value="KZN01319.1"/>
    <property type="molecule type" value="Genomic_DNA"/>
</dbReference>